<keyword evidence="3" id="KW-0812">Transmembrane</keyword>
<evidence type="ECO:0000313" key="8">
    <source>
        <dbReference type="Proteomes" id="UP000821866"/>
    </source>
</evidence>
<protein>
    <recommendedName>
        <fullName evidence="9">Tick transposon</fullName>
    </recommendedName>
</protein>
<dbReference type="PANTHER" id="PTHR31158">
    <property type="entry name" value="DUAL OXIDASE 2"/>
    <property type="match status" value="1"/>
</dbReference>
<dbReference type="Pfam" id="PF10204">
    <property type="entry name" value="DuoxA"/>
    <property type="match status" value="1"/>
</dbReference>
<evidence type="ECO:0000256" key="2">
    <source>
        <dbReference type="ARBA" id="ARBA00009816"/>
    </source>
</evidence>
<keyword evidence="8" id="KW-1185">Reference proteome</keyword>
<comment type="subcellular location">
    <subcellularLocation>
        <location evidence="1">Membrane</location>
        <topology evidence="1">Multi-pass membrane protein</topology>
    </subcellularLocation>
</comment>
<evidence type="ECO:0000256" key="4">
    <source>
        <dbReference type="ARBA" id="ARBA00022989"/>
    </source>
</evidence>
<sequence length="512" mass="57767">MANVVPAEADQLVICSSLFHRIAGSRNKITDSPNHKHEVPIPGYVKPEAPVHKLSSYLHPVQLQLVGRSNPYVHRTDDLIKARLLKTVNLLEETVCCSVWAGFLESIQQAHVGDATFDKLRMGRAKRAADSFLKQVDRLEQAGYPQHTLVSVAEKILKKSRNCHTSEGSPQDNVKLAVIPYIHRVSHNLKKIAEQVDVKVVFSAPLKLSRLCKLTNPFLRKAPACNVNHQNKYVICQKGVVYEFPCSCGRCTSGSLLCVSNPSTTVALIAVATCKARMLSFCNRHRILPEDVRLLFGGFSPSMGHGKRICSILKSEWSRQARLYRIHLEGQLHSSLGAEQAQRAFRHFSHLANQTTESLWQCTLSQLRAHHRPKVKTVQVNRIYTEGNVTLPEDICKGLALGPKFAVQPRTSGPELLSLVHKVSGLAPASEMDRCMPRYSKKEEINFNERLTWRRPTQVKEDYREALVKGLPFPILTIAEYFSQDMDGFCWGRRYRLAGHYAFIMLWESMCP</sequence>
<keyword evidence="5" id="KW-0472">Membrane</keyword>
<dbReference type="GO" id="GO:0005789">
    <property type="term" value="C:endoplasmic reticulum membrane"/>
    <property type="evidence" value="ECO:0007669"/>
    <property type="project" value="InterPro"/>
</dbReference>
<evidence type="ECO:0000256" key="3">
    <source>
        <dbReference type="ARBA" id="ARBA00022692"/>
    </source>
</evidence>
<dbReference type="VEuPathDB" id="VectorBase:LOC119178158"/>
<keyword evidence="6" id="KW-0325">Glycoprotein</keyword>
<reference evidence="7" key="1">
    <citation type="journal article" date="2020" name="Cell">
        <title>Large-Scale Comparative Analyses of Tick Genomes Elucidate Their Genetic Diversity and Vector Capacities.</title>
        <authorList>
            <consortium name="Tick Genome and Microbiome Consortium (TIGMIC)"/>
            <person name="Jia N."/>
            <person name="Wang J."/>
            <person name="Shi W."/>
            <person name="Du L."/>
            <person name="Sun Y."/>
            <person name="Zhan W."/>
            <person name="Jiang J.F."/>
            <person name="Wang Q."/>
            <person name="Zhang B."/>
            <person name="Ji P."/>
            <person name="Bell-Sakyi L."/>
            <person name="Cui X.M."/>
            <person name="Yuan T.T."/>
            <person name="Jiang B.G."/>
            <person name="Yang W.F."/>
            <person name="Lam T.T."/>
            <person name="Chang Q.C."/>
            <person name="Ding S.J."/>
            <person name="Wang X.J."/>
            <person name="Zhu J.G."/>
            <person name="Ruan X.D."/>
            <person name="Zhao L."/>
            <person name="Wei J.T."/>
            <person name="Ye R.Z."/>
            <person name="Que T.C."/>
            <person name="Du C.H."/>
            <person name="Zhou Y.H."/>
            <person name="Cheng J.X."/>
            <person name="Dai P.F."/>
            <person name="Guo W.B."/>
            <person name="Han X.H."/>
            <person name="Huang E.J."/>
            <person name="Li L.F."/>
            <person name="Wei W."/>
            <person name="Gao Y.C."/>
            <person name="Liu J.Z."/>
            <person name="Shao H.Z."/>
            <person name="Wang X."/>
            <person name="Wang C.C."/>
            <person name="Yang T.C."/>
            <person name="Huo Q.B."/>
            <person name="Li W."/>
            <person name="Chen H.Y."/>
            <person name="Chen S.E."/>
            <person name="Zhou L.G."/>
            <person name="Ni X.B."/>
            <person name="Tian J.H."/>
            <person name="Sheng Y."/>
            <person name="Liu T."/>
            <person name="Pan Y.S."/>
            <person name="Xia L.Y."/>
            <person name="Li J."/>
            <person name="Zhao F."/>
            <person name="Cao W.C."/>
        </authorList>
    </citation>
    <scope>NUCLEOTIDE SEQUENCE</scope>
    <source>
        <strain evidence="7">Rmic-2018</strain>
    </source>
</reference>
<dbReference type="InterPro" id="IPR018469">
    <property type="entry name" value="Dual_oxidase_maturation_fac"/>
</dbReference>
<keyword evidence="4" id="KW-1133">Transmembrane helix</keyword>
<evidence type="ECO:0000256" key="1">
    <source>
        <dbReference type="ARBA" id="ARBA00004141"/>
    </source>
</evidence>
<dbReference type="PANTHER" id="PTHR31158:SF10">
    <property type="entry name" value="LD27791P"/>
    <property type="match status" value="1"/>
</dbReference>
<evidence type="ECO:0008006" key="9">
    <source>
        <dbReference type="Google" id="ProtNLM"/>
    </source>
</evidence>
<reference evidence="7" key="2">
    <citation type="submission" date="2021-09" db="EMBL/GenBank/DDBJ databases">
        <authorList>
            <person name="Jia N."/>
            <person name="Wang J."/>
            <person name="Shi W."/>
            <person name="Du L."/>
            <person name="Sun Y."/>
            <person name="Zhan W."/>
            <person name="Jiang J."/>
            <person name="Wang Q."/>
            <person name="Zhang B."/>
            <person name="Ji P."/>
            <person name="Sakyi L.B."/>
            <person name="Cui X."/>
            <person name="Yuan T."/>
            <person name="Jiang B."/>
            <person name="Yang W."/>
            <person name="Lam T.T.-Y."/>
            <person name="Chang Q."/>
            <person name="Ding S."/>
            <person name="Wang X."/>
            <person name="Zhu J."/>
            <person name="Ruan X."/>
            <person name="Zhao L."/>
            <person name="Wei J."/>
            <person name="Que T."/>
            <person name="Du C."/>
            <person name="Cheng J."/>
            <person name="Dai P."/>
            <person name="Han X."/>
            <person name="Huang E."/>
            <person name="Gao Y."/>
            <person name="Liu J."/>
            <person name="Shao H."/>
            <person name="Ye R."/>
            <person name="Li L."/>
            <person name="Wei W."/>
            <person name="Wang X."/>
            <person name="Wang C."/>
            <person name="Huo Q."/>
            <person name="Li W."/>
            <person name="Guo W."/>
            <person name="Chen H."/>
            <person name="Chen S."/>
            <person name="Zhou L."/>
            <person name="Zhou L."/>
            <person name="Ni X."/>
            <person name="Tian J."/>
            <person name="Zhou Y."/>
            <person name="Sheng Y."/>
            <person name="Liu T."/>
            <person name="Pan Y."/>
            <person name="Xia L."/>
            <person name="Li J."/>
            <person name="Zhao F."/>
            <person name="Cao W."/>
        </authorList>
    </citation>
    <scope>NUCLEOTIDE SEQUENCE</scope>
    <source>
        <strain evidence="7">Rmic-2018</strain>
        <tissue evidence="7">Larvae</tissue>
    </source>
</reference>
<comment type="similarity">
    <text evidence="2">Belongs to the DUOXA family.</text>
</comment>
<name>A0A9J6D6Z6_RHIMP</name>
<evidence type="ECO:0000313" key="7">
    <source>
        <dbReference type="EMBL" id="KAH8009859.1"/>
    </source>
</evidence>
<evidence type="ECO:0000256" key="6">
    <source>
        <dbReference type="ARBA" id="ARBA00023180"/>
    </source>
</evidence>
<comment type="caution">
    <text evidence="7">The sequence shown here is derived from an EMBL/GenBank/DDBJ whole genome shotgun (WGS) entry which is preliminary data.</text>
</comment>
<proteinExistence type="inferred from homology"/>
<dbReference type="EMBL" id="JABSTU010000011">
    <property type="protein sequence ID" value="KAH8009859.1"/>
    <property type="molecule type" value="Genomic_DNA"/>
</dbReference>
<dbReference type="AlphaFoldDB" id="A0A9J6D6Z6"/>
<evidence type="ECO:0000256" key="5">
    <source>
        <dbReference type="ARBA" id="ARBA00023136"/>
    </source>
</evidence>
<accession>A0A9J6D6Z6</accession>
<dbReference type="Proteomes" id="UP000821866">
    <property type="component" value="Chromosome 9"/>
</dbReference>
<gene>
    <name evidence="7" type="ORF">HPB51_020544</name>
</gene>
<organism evidence="7 8">
    <name type="scientific">Rhipicephalus microplus</name>
    <name type="common">Cattle tick</name>
    <name type="synonym">Boophilus microplus</name>
    <dbReference type="NCBI Taxonomy" id="6941"/>
    <lineage>
        <taxon>Eukaryota</taxon>
        <taxon>Metazoa</taxon>
        <taxon>Ecdysozoa</taxon>
        <taxon>Arthropoda</taxon>
        <taxon>Chelicerata</taxon>
        <taxon>Arachnida</taxon>
        <taxon>Acari</taxon>
        <taxon>Parasitiformes</taxon>
        <taxon>Ixodida</taxon>
        <taxon>Ixodoidea</taxon>
        <taxon>Ixodidae</taxon>
        <taxon>Rhipicephalinae</taxon>
        <taxon>Rhipicephalus</taxon>
        <taxon>Boophilus</taxon>
    </lineage>
</organism>
<dbReference type="GO" id="GO:0015031">
    <property type="term" value="P:protein transport"/>
    <property type="evidence" value="ECO:0007669"/>
    <property type="project" value="InterPro"/>
</dbReference>